<evidence type="ECO:0000259" key="18">
    <source>
        <dbReference type="PROSITE" id="PS50011"/>
    </source>
</evidence>
<evidence type="ECO:0000256" key="3">
    <source>
        <dbReference type="ARBA" id="ARBA00012513"/>
    </source>
</evidence>
<dbReference type="InterPro" id="IPR000719">
    <property type="entry name" value="Prot_kinase_dom"/>
</dbReference>
<evidence type="ECO:0000256" key="2">
    <source>
        <dbReference type="ARBA" id="ARBA00008684"/>
    </source>
</evidence>
<evidence type="ECO:0000256" key="8">
    <source>
        <dbReference type="ARBA" id="ARBA00022737"/>
    </source>
</evidence>
<dbReference type="Pfam" id="PF00560">
    <property type="entry name" value="LRR_1"/>
    <property type="match status" value="7"/>
</dbReference>
<sequence length="1023" mass="112260">MDLKVEVEALKAFKNTITNDPFGALVDWNDANHHCNWSGIECDTSSGHAISISLVDKQLEGAISPFLGNLSSLQVLDLTLNSFTGKIPPQLGSCTQLTQLVLYQNYLTGSIPAELGNLKSLQTIDFGNNFLNGSIPDSLCNCTALLQLGLVYNNLTGIIPSKNWKLTLLNVYSNQFTGGIPPELGNLVNLEALRLYDNKLNSTIPHSLFKMKSLTHLGLSQNELVGNIPSEIGSLSALEVLTLHLNRFTGEIPSTITNLSNLTYLSVGFNSLTGSLPKDIGFLYNLKNLTMNDNLIEGSIPSSIINCTRLLVITLTSNRFTGKIPEGLGQLSNLTYLSLGNNKISGNIPDDLFNCSKLEVLDLSQNNISGTLKPNIGRLVQSPPELSKLTLLQGLALNDNELEGLIPENLSELKQLTDLRLQNNKFVGPIPRAILKLESLSWLDLSGNKLNGLMPKSLASLSRLTTLDLSRNNISGSIPGSLIASVKNLQIYLNLSYNFLDKTIPDEIGMLNMVQVIDLSNNNLSGSIPRALKGCRNLISLDLSGNNFSSQVPREIFHQLNELVKLNLSRNQLNGALPENLASLRHLSSLDLSQNKFEGIIPESLANISLKYLNISFNLLEGRVPEAGVFGNISSTSLQGNPALCGTKVLKSCSTEKNLKSFHHLGKKKWFILTALGCVFILIILLLAIYAVRQKIKKQKTENLEDPKLEFRSGLTLKRFGPKDIEVATNFYSENNIIGASTISTVFKGTLEDGQVIAVKKLNIHQFLEVSDKCFNREVKILGQLRHKNLVKVLGYAWESRNLRVLVLEFMENGSLEKIIHDSNKDNPSWTLRERIDAIVSIASGLAYLHSGYDFPIVHCDLKPSNILLDAKMEAHVSDFGTARMLGIHLEDGSSISSASAFEGTIGYIAPEFAYMRKVTTKVDIFSFGMIVMELITLKRPTGLTGEEGLPITLSQLVQKALEYGINGVLQIVDPQLALYTTKKPEVLEGLLHLALSCTSTDPENRPDMEKVLSSLSKLSKMV</sequence>
<accession>A0ABD1UGZ7</accession>
<dbReference type="SMART" id="SM00220">
    <property type="entry name" value="S_TKc"/>
    <property type="match status" value="1"/>
</dbReference>
<dbReference type="PANTHER" id="PTHR48056">
    <property type="entry name" value="LRR RECEPTOR-LIKE SERINE/THREONINE-PROTEIN KINASE-RELATED"/>
    <property type="match status" value="1"/>
</dbReference>
<evidence type="ECO:0000256" key="4">
    <source>
        <dbReference type="ARBA" id="ARBA00022527"/>
    </source>
</evidence>
<feature type="domain" description="Protein kinase" evidence="18">
    <location>
        <begin position="732"/>
        <end position="1019"/>
    </location>
</feature>
<dbReference type="GO" id="GO:0016020">
    <property type="term" value="C:membrane"/>
    <property type="evidence" value="ECO:0007669"/>
    <property type="project" value="UniProtKB-SubCell"/>
</dbReference>
<dbReference type="GO" id="GO:0051707">
    <property type="term" value="P:response to other organism"/>
    <property type="evidence" value="ECO:0007669"/>
    <property type="project" value="UniProtKB-ARBA"/>
</dbReference>
<keyword evidence="9" id="KW-0547">Nucleotide-binding</keyword>
<evidence type="ECO:0000256" key="11">
    <source>
        <dbReference type="ARBA" id="ARBA00022840"/>
    </source>
</evidence>
<keyword evidence="20" id="KW-1185">Reference proteome</keyword>
<dbReference type="PROSITE" id="PS00108">
    <property type="entry name" value="PROTEIN_KINASE_ST"/>
    <property type="match status" value="1"/>
</dbReference>
<dbReference type="SUPFAM" id="SSF56112">
    <property type="entry name" value="Protein kinase-like (PK-like)"/>
    <property type="match status" value="1"/>
</dbReference>
<keyword evidence="10" id="KW-0418">Kinase</keyword>
<keyword evidence="12 17" id="KW-1133">Transmembrane helix</keyword>
<dbReference type="Pfam" id="PF13855">
    <property type="entry name" value="LRR_8"/>
    <property type="match status" value="3"/>
</dbReference>
<dbReference type="SUPFAM" id="SSF52058">
    <property type="entry name" value="L domain-like"/>
    <property type="match status" value="1"/>
</dbReference>
<evidence type="ECO:0000256" key="17">
    <source>
        <dbReference type="SAM" id="Phobius"/>
    </source>
</evidence>
<dbReference type="AlphaFoldDB" id="A0ABD1UGZ7"/>
<dbReference type="Pfam" id="PF08263">
    <property type="entry name" value="LRRNT_2"/>
    <property type="match status" value="1"/>
</dbReference>
<dbReference type="PROSITE" id="PS50011">
    <property type="entry name" value="PROTEIN_KINASE_DOM"/>
    <property type="match status" value="1"/>
</dbReference>
<evidence type="ECO:0000256" key="6">
    <source>
        <dbReference type="ARBA" id="ARBA00022679"/>
    </source>
</evidence>
<evidence type="ECO:0000256" key="13">
    <source>
        <dbReference type="ARBA" id="ARBA00023136"/>
    </source>
</evidence>
<dbReference type="GO" id="GO:0005524">
    <property type="term" value="F:ATP binding"/>
    <property type="evidence" value="ECO:0007669"/>
    <property type="project" value="UniProtKB-KW"/>
</dbReference>
<dbReference type="Gene3D" id="3.80.10.10">
    <property type="entry name" value="Ribonuclease Inhibitor"/>
    <property type="match status" value="4"/>
</dbReference>
<evidence type="ECO:0000256" key="12">
    <source>
        <dbReference type="ARBA" id="ARBA00022989"/>
    </source>
</evidence>
<dbReference type="InterPro" id="IPR050647">
    <property type="entry name" value="Plant_LRR-RLKs"/>
</dbReference>
<name>A0ABD1UGZ7_9LAMI</name>
<reference evidence="20" key="1">
    <citation type="submission" date="2024-07" db="EMBL/GenBank/DDBJ databases">
        <title>Two chromosome-level genome assemblies of Korean endemic species Abeliophyllum distichum and Forsythia ovata (Oleaceae).</title>
        <authorList>
            <person name="Jang H."/>
        </authorList>
    </citation>
    <scope>NUCLEOTIDE SEQUENCE [LARGE SCALE GENOMIC DNA]</scope>
</reference>
<proteinExistence type="inferred from homology"/>
<comment type="similarity">
    <text evidence="2">Belongs to the protein kinase superfamily. Ser/Thr protein kinase family.</text>
</comment>
<comment type="catalytic activity">
    <reaction evidence="15">
        <text>L-threonyl-[protein] + ATP = O-phospho-L-threonyl-[protein] + ADP + H(+)</text>
        <dbReference type="Rhea" id="RHEA:46608"/>
        <dbReference type="Rhea" id="RHEA-COMP:11060"/>
        <dbReference type="Rhea" id="RHEA-COMP:11605"/>
        <dbReference type="ChEBI" id="CHEBI:15378"/>
        <dbReference type="ChEBI" id="CHEBI:30013"/>
        <dbReference type="ChEBI" id="CHEBI:30616"/>
        <dbReference type="ChEBI" id="CHEBI:61977"/>
        <dbReference type="ChEBI" id="CHEBI:456216"/>
        <dbReference type="EC" id="2.7.11.1"/>
    </reaction>
</comment>
<evidence type="ECO:0000256" key="16">
    <source>
        <dbReference type="ARBA" id="ARBA00048679"/>
    </source>
</evidence>
<keyword evidence="6" id="KW-0808">Transferase</keyword>
<keyword evidence="5" id="KW-0433">Leucine-rich repeat</keyword>
<dbReference type="InterPro" id="IPR008271">
    <property type="entry name" value="Ser/Thr_kinase_AS"/>
</dbReference>
<dbReference type="InterPro" id="IPR032675">
    <property type="entry name" value="LRR_dom_sf"/>
</dbReference>
<evidence type="ECO:0000256" key="10">
    <source>
        <dbReference type="ARBA" id="ARBA00022777"/>
    </source>
</evidence>
<dbReference type="PROSITE" id="PS51450">
    <property type="entry name" value="LRR"/>
    <property type="match status" value="1"/>
</dbReference>
<dbReference type="PRINTS" id="PR00019">
    <property type="entry name" value="LEURICHRPT"/>
</dbReference>
<keyword evidence="4" id="KW-0723">Serine/threonine-protein kinase</keyword>
<dbReference type="Gene3D" id="3.30.200.20">
    <property type="entry name" value="Phosphorylase Kinase, domain 1"/>
    <property type="match status" value="1"/>
</dbReference>
<dbReference type="InterPro" id="IPR013210">
    <property type="entry name" value="LRR_N_plant-typ"/>
</dbReference>
<evidence type="ECO:0000256" key="7">
    <source>
        <dbReference type="ARBA" id="ARBA00022692"/>
    </source>
</evidence>
<evidence type="ECO:0000256" key="5">
    <source>
        <dbReference type="ARBA" id="ARBA00022614"/>
    </source>
</evidence>
<evidence type="ECO:0000256" key="1">
    <source>
        <dbReference type="ARBA" id="ARBA00004167"/>
    </source>
</evidence>
<dbReference type="SUPFAM" id="SSF52047">
    <property type="entry name" value="RNI-like"/>
    <property type="match status" value="1"/>
</dbReference>
<keyword evidence="14" id="KW-0325">Glycoprotein</keyword>
<evidence type="ECO:0000313" key="19">
    <source>
        <dbReference type="EMBL" id="KAL2524324.1"/>
    </source>
</evidence>
<dbReference type="Pfam" id="PF00069">
    <property type="entry name" value="Pkinase"/>
    <property type="match status" value="1"/>
</dbReference>
<dbReference type="CDD" id="cd14066">
    <property type="entry name" value="STKc_IRAK"/>
    <property type="match status" value="1"/>
</dbReference>
<dbReference type="EMBL" id="JBFOLK010000003">
    <property type="protein sequence ID" value="KAL2524324.1"/>
    <property type="molecule type" value="Genomic_DNA"/>
</dbReference>
<keyword evidence="13 17" id="KW-0472">Membrane</keyword>
<dbReference type="FunFam" id="3.80.10.10:FF:000676">
    <property type="entry name" value="LRR receptor-like serine/threonine-protein kinase FLS2"/>
    <property type="match status" value="1"/>
</dbReference>
<dbReference type="GO" id="GO:0004674">
    <property type="term" value="F:protein serine/threonine kinase activity"/>
    <property type="evidence" value="ECO:0007669"/>
    <property type="project" value="UniProtKB-KW"/>
</dbReference>
<dbReference type="PANTHER" id="PTHR48056:SF83">
    <property type="entry name" value="LRR RECEPTOR-LIKE SERINE_THREONINE-PROTEIN KINASE FLS2"/>
    <property type="match status" value="1"/>
</dbReference>
<dbReference type="FunFam" id="3.80.10.10:FF:000095">
    <property type="entry name" value="LRR receptor-like serine/threonine-protein kinase GSO1"/>
    <property type="match status" value="2"/>
</dbReference>
<dbReference type="EC" id="2.7.11.1" evidence="3"/>
<dbReference type="FunFam" id="1.10.510.10:FF:001023">
    <property type="entry name" value="Os07g0541700 protein"/>
    <property type="match status" value="1"/>
</dbReference>
<dbReference type="Proteomes" id="UP001604336">
    <property type="component" value="Unassembled WGS sequence"/>
</dbReference>
<keyword evidence="7 17" id="KW-0812">Transmembrane</keyword>
<dbReference type="Gene3D" id="1.10.510.10">
    <property type="entry name" value="Transferase(Phosphotransferase) domain 1"/>
    <property type="match status" value="1"/>
</dbReference>
<gene>
    <name evidence="19" type="ORF">Adt_09378</name>
</gene>
<comment type="caution">
    <text evidence="19">The sequence shown here is derived from an EMBL/GenBank/DDBJ whole genome shotgun (WGS) entry which is preliminary data.</text>
</comment>
<dbReference type="InterPro" id="IPR003591">
    <property type="entry name" value="Leu-rich_rpt_typical-subtyp"/>
</dbReference>
<keyword evidence="8" id="KW-0677">Repeat</keyword>
<feature type="transmembrane region" description="Helical" evidence="17">
    <location>
        <begin position="670"/>
        <end position="692"/>
    </location>
</feature>
<dbReference type="SMART" id="SM00369">
    <property type="entry name" value="LRR_TYP"/>
    <property type="match status" value="13"/>
</dbReference>
<comment type="catalytic activity">
    <reaction evidence="16">
        <text>L-seryl-[protein] + ATP = O-phospho-L-seryl-[protein] + ADP + H(+)</text>
        <dbReference type="Rhea" id="RHEA:17989"/>
        <dbReference type="Rhea" id="RHEA-COMP:9863"/>
        <dbReference type="Rhea" id="RHEA-COMP:11604"/>
        <dbReference type="ChEBI" id="CHEBI:15378"/>
        <dbReference type="ChEBI" id="CHEBI:29999"/>
        <dbReference type="ChEBI" id="CHEBI:30616"/>
        <dbReference type="ChEBI" id="CHEBI:83421"/>
        <dbReference type="ChEBI" id="CHEBI:456216"/>
        <dbReference type="EC" id="2.7.11.1"/>
    </reaction>
</comment>
<protein>
    <recommendedName>
        <fullName evidence="3">non-specific serine/threonine protein kinase</fullName>
        <ecNumber evidence="3">2.7.11.1</ecNumber>
    </recommendedName>
</protein>
<evidence type="ECO:0000256" key="15">
    <source>
        <dbReference type="ARBA" id="ARBA00047899"/>
    </source>
</evidence>
<evidence type="ECO:0000256" key="9">
    <source>
        <dbReference type="ARBA" id="ARBA00022741"/>
    </source>
</evidence>
<dbReference type="InterPro" id="IPR001611">
    <property type="entry name" value="Leu-rich_rpt"/>
</dbReference>
<evidence type="ECO:0000256" key="14">
    <source>
        <dbReference type="ARBA" id="ARBA00023180"/>
    </source>
</evidence>
<comment type="subcellular location">
    <subcellularLocation>
        <location evidence="1">Membrane</location>
        <topology evidence="1">Single-pass membrane protein</topology>
    </subcellularLocation>
</comment>
<dbReference type="GO" id="GO:0006952">
    <property type="term" value="P:defense response"/>
    <property type="evidence" value="ECO:0007669"/>
    <property type="project" value="UniProtKB-ARBA"/>
</dbReference>
<keyword evidence="11" id="KW-0067">ATP-binding</keyword>
<dbReference type="SMART" id="SM00365">
    <property type="entry name" value="LRR_SD22"/>
    <property type="match status" value="7"/>
</dbReference>
<organism evidence="19 20">
    <name type="scientific">Abeliophyllum distichum</name>
    <dbReference type="NCBI Taxonomy" id="126358"/>
    <lineage>
        <taxon>Eukaryota</taxon>
        <taxon>Viridiplantae</taxon>
        <taxon>Streptophyta</taxon>
        <taxon>Embryophyta</taxon>
        <taxon>Tracheophyta</taxon>
        <taxon>Spermatophyta</taxon>
        <taxon>Magnoliopsida</taxon>
        <taxon>eudicotyledons</taxon>
        <taxon>Gunneridae</taxon>
        <taxon>Pentapetalae</taxon>
        <taxon>asterids</taxon>
        <taxon>lamiids</taxon>
        <taxon>Lamiales</taxon>
        <taxon>Oleaceae</taxon>
        <taxon>Forsythieae</taxon>
        <taxon>Abeliophyllum</taxon>
    </lineage>
</organism>
<dbReference type="InterPro" id="IPR011009">
    <property type="entry name" value="Kinase-like_dom_sf"/>
</dbReference>
<evidence type="ECO:0000313" key="20">
    <source>
        <dbReference type="Proteomes" id="UP001604336"/>
    </source>
</evidence>